<reference evidence="1 3" key="1">
    <citation type="submission" date="2016-01" db="EMBL/GenBank/DDBJ databases">
        <authorList>
            <person name="Oliw E.H."/>
        </authorList>
    </citation>
    <scope>NUCLEOTIDE SEQUENCE [LARGE SCALE GENOMIC DNA]</scope>
    <source>
        <strain evidence="1 3">KA00635</strain>
    </source>
</reference>
<gene>
    <name evidence="2" type="ORF">CYJ27_00540</name>
    <name evidence="1" type="ORF">HMPREF3187_00956</name>
</gene>
<name>A0A133XZ55_9LACT</name>
<evidence type="ECO:0000313" key="2">
    <source>
        <dbReference type="EMBL" id="PKY91964.1"/>
    </source>
</evidence>
<comment type="caution">
    <text evidence="1">The sequence shown here is derived from an EMBL/GenBank/DDBJ whole genome shotgun (WGS) entry which is preliminary data.</text>
</comment>
<dbReference type="OrthoDB" id="5195008at2"/>
<protein>
    <submittedName>
        <fullName evidence="1">Uncharacterized protein</fullName>
    </submittedName>
</protein>
<reference evidence="2 4" key="2">
    <citation type="submission" date="2017-12" db="EMBL/GenBank/DDBJ databases">
        <title>Phylogenetic diversity of female urinary microbiome.</title>
        <authorList>
            <person name="Thomas-White K."/>
            <person name="Wolfe A.J."/>
        </authorList>
    </citation>
    <scope>NUCLEOTIDE SEQUENCE [LARGE SCALE GENOMIC DNA]</scope>
    <source>
        <strain evidence="2 4">UMB0844</strain>
    </source>
</reference>
<evidence type="ECO:0000313" key="4">
    <source>
        <dbReference type="Proteomes" id="UP000234775"/>
    </source>
</evidence>
<evidence type="ECO:0000313" key="3">
    <source>
        <dbReference type="Proteomes" id="UP000070422"/>
    </source>
</evidence>
<dbReference type="RefSeq" id="WP_060936852.1">
    <property type="nucleotide sequence ID" value="NZ_JASOZP010000004.1"/>
</dbReference>
<organism evidence="1 3">
    <name type="scientific">Aerococcus christensenii</name>
    <dbReference type="NCBI Taxonomy" id="87541"/>
    <lineage>
        <taxon>Bacteria</taxon>
        <taxon>Bacillati</taxon>
        <taxon>Bacillota</taxon>
        <taxon>Bacilli</taxon>
        <taxon>Lactobacillales</taxon>
        <taxon>Aerococcaceae</taxon>
        <taxon>Aerococcus</taxon>
    </lineage>
</organism>
<dbReference type="Proteomes" id="UP000070422">
    <property type="component" value="Unassembled WGS sequence"/>
</dbReference>
<dbReference type="EMBL" id="LSCQ01000046">
    <property type="protein sequence ID" value="KXB36183.1"/>
    <property type="molecule type" value="Genomic_DNA"/>
</dbReference>
<keyword evidence="4" id="KW-1185">Reference proteome</keyword>
<dbReference type="PATRIC" id="fig|87541.4.peg.947"/>
<dbReference type="Proteomes" id="UP000234775">
    <property type="component" value="Unassembled WGS sequence"/>
</dbReference>
<sequence length="99" mass="11639">MDKNENNNLPTKVTITLDLDKLYNELKENGWKPDRVAKYYKHYILKHISKEDTILGPDESVRYLIDLLTTISSRHFLSMIEPGPGKDALIKRVIYEYEK</sequence>
<proteinExistence type="predicted"/>
<evidence type="ECO:0000313" key="1">
    <source>
        <dbReference type="EMBL" id="KXB36183.1"/>
    </source>
</evidence>
<dbReference type="AlphaFoldDB" id="A0A133XZ55"/>
<dbReference type="EMBL" id="PKGZ01000001">
    <property type="protein sequence ID" value="PKY91964.1"/>
    <property type="molecule type" value="Genomic_DNA"/>
</dbReference>
<accession>A0A133XZ55</accession>